<dbReference type="EMBL" id="LXQA010242290">
    <property type="protein sequence ID" value="MCI37233.1"/>
    <property type="molecule type" value="Genomic_DNA"/>
</dbReference>
<dbReference type="GO" id="GO:0006384">
    <property type="term" value="P:transcription initiation at RNA polymerase III promoter"/>
    <property type="evidence" value="ECO:0007669"/>
    <property type="project" value="InterPro"/>
</dbReference>
<feature type="non-terminal residue" evidence="1">
    <location>
        <position position="109"/>
    </location>
</feature>
<dbReference type="GO" id="GO:0000127">
    <property type="term" value="C:transcription factor TFIIIC complex"/>
    <property type="evidence" value="ECO:0007669"/>
    <property type="project" value="InterPro"/>
</dbReference>
<dbReference type="PANTHER" id="PTHR15496:SF2">
    <property type="entry name" value="GENERAL TRANSCRIPTION FACTOR 3C POLYPEPTIDE 4"/>
    <property type="match status" value="1"/>
</dbReference>
<evidence type="ECO:0000313" key="1">
    <source>
        <dbReference type="EMBL" id="MCI37233.1"/>
    </source>
</evidence>
<evidence type="ECO:0000313" key="2">
    <source>
        <dbReference type="Proteomes" id="UP000265520"/>
    </source>
</evidence>
<dbReference type="Proteomes" id="UP000265520">
    <property type="component" value="Unassembled WGS sequence"/>
</dbReference>
<accession>A0A392RKS2</accession>
<feature type="non-terminal residue" evidence="1">
    <location>
        <position position="1"/>
    </location>
</feature>
<reference evidence="1 2" key="1">
    <citation type="journal article" date="2018" name="Front. Plant Sci.">
        <title>Red Clover (Trifolium pratense) and Zigzag Clover (T. medium) - A Picture of Genomic Similarities and Differences.</title>
        <authorList>
            <person name="Dluhosova J."/>
            <person name="Istvanek J."/>
            <person name="Nedelnik J."/>
            <person name="Repkova J."/>
        </authorList>
    </citation>
    <scope>NUCLEOTIDE SEQUENCE [LARGE SCALE GENOMIC DNA]</scope>
    <source>
        <strain evidence="2">cv. 10/8</strain>
        <tissue evidence="1">Leaf</tissue>
    </source>
</reference>
<dbReference type="GO" id="GO:0004402">
    <property type="term" value="F:histone acetyltransferase activity"/>
    <property type="evidence" value="ECO:0007669"/>
    <property type="project" value="InterPro"/>
</dbReference>
<protein>
    <submittedName>
        <fullName evidence="1">Transducin/WD40 repeat protein</fullName>
    </submittedName>
</protein>
<dbReference type="InterPro" id="IPR044230">
    <property type="entry name" value="GTF3C4"/>
</dbReference>
<keyword evidence="2" id="KW-1185">Reference proteome</keyword>
<comment type="caution">
    <text evidence="1">The sequence shown here is derived from an EMBL/GenBank/DDBJ whole genome shotgun (WGS) entry which is preliminary data.</text>
</comment>
<sequence>VPSIRPCLQKNALAQANSITPNDELLEEVPENQLSPLISADEYAFRSAMLYSLVVSWSPLLRVASEFYPDPNTSASVSLLAVGGKSGKISFWRFYQPDCYTIEESKTPT</sequence>
<dbReference type="AlphaFoldDB" id="A0A392RKS2"/>
<organism evidence="1 2">
    <name type="scientific">Trifolium medium</name>
    <dbReference type="NCBI Taxonomy" id="97028"/>
    <lineage>
        <taxon>Eukaryota</taxon>
        <taxon>Viridiplantae</taxon>
        <taxon>Streptophyta</taxon>
        <taxon>Embryophyta</taxon>
        <taxon>Tracheophyta</taxon>
        <taxon>Spermatophyta</taxon>
        <taxon>Magnoliopsida</taxon>
        <taxon>eudicotyledons</taxon>
        <taxon>Gunneridae</taxon>
        <taxon>Pentapetalae</taxon>
        <taxon>rosids</taxon>
        <taxon>fabids</taxon>
        <taxon>Fabales</taxon>
        <taxon>Fabaceae</taxon>
        <taxon>Papilionoideae</taxon>
        <taxon>50 kb inversion clade</taxon>
        <taxon>NPAAA clade</taxon>
        <taxon>Hologalegina</taxon>
        <taxon>IRL clade</taxon>
        <taxon>Trifolieae</taxon>
        <taxon>Trifolium</taxon>
    </lineage>
</organism>
<name>A0A392RKS2_9FABA</name>
<dbReference type="PANTHER" id="PTHR15496">
    <property type="entry name" value="GENERAL TRANSCRIPTION FACTOR 3C POLYPEPTIDE 4 FAMILY"/>
    <property type="match status" value="1"/>
</dbReference>
<proteinExistence type="predicted"/>